<gene>
    <name evidence="9" type="ORF">EXU48_20655</name>
</gene>
<dbReference type="PANTHER" id="PTHR43297:SF2">
    <property type="entry name" value="DIPEPTIDE TRANSPORT ATP-BINDING PROTEIN DPPD"/>
    <property type="match status" value="1"/>
</dbReference>
<keyword evidence="7" id="KW-0472">Membrane</keyword>
<keyword evidence="3" id="KW-0813">Transport</keyword>
<comment type="subcellular location">
    <subcellularLocation>
        <location evidence="1">Cell membrane</location>
        <topology evidence="1">Peripheral membrane protein</topology>
    </subcellularLocation>
</comment>
<evidence type="ECO:0000256" key="5">
    <source>
        <dbReference type="ARBA" id="ARBA00022741"/>
    </source>
</evidence>
<evidence type="ECO:0000256" key="7">
    <source>
        <dbReference type="ARBA" id="ARBA00023136"/>
    </source>
</evidence>
<dbReference type="Gene3D" id="3.40.50.300">
    <property type="entry name" value="P-loop containing nucleotide triphosphate hydrolases"/>
    <property type="match status" value="1"/>
</dbReference>
<proteinExistence type="inferred from homology"/>
<dbReference type="PROSITE" id="PS00211">
    <property type="entry name" value="ABC_TRANSPORTER_1"/>
    <property type="match status" value="1"/>
</dbReference>
<keyword evidence="6 9" id="KW-0067">ATP-binding</keyword>
<dbReference type="PANTHER" id="PTHR43297">
    <property type="entry name" value="OLIGOPEPTIDE TRANSPORT ATP-BINDING PROTEIN APPD"/>
    <property type="match status" value="1"/>
</dbReference>
<dbReference type="InterPro" id="IPR003439">
    <property type="entry name" value="ABC_transporter-like_ATP-bd"/>
</dbReference>
<comment type="caution">
    <text evidence="9">The sequence shown here is derived from an EMBL/GenBank/DDBJ whole genome shotgun (WGS) entry which is preliminary data.</text>
</comment>
<dbReference type="InterPro" id="IPR017871">
    <property type="entry name" value="ABC_transporter-like_CS"/>
</dbReference>
<evidence type="ECO:0000256" key="6">
    <source>
        <dbReference type="ARBA" id="ARBA00022840"/>
    </source>
</evidence>
<dbReference type="GO" id="GO:0005524">
    <property type="term" value="F:ATP binding"/>
    <property type="evidence" value="ECO:0007669"/>
    <property type="project" value="UniProtKB-KW"/>
</dbReference>
<evidence type="ECO:0000256" key="1">
    <source>
        <dbReference type="ARBA" id="ARBA00004202"/>
    </source>
</evidence>
<evidence type="ECO:0000259" key="8">
    <source>
        <dbReference type="PROSITE" id="PS50893"/>
    </source>
</evidence>
<keyword evidence="5" id="KW-0547">Nucleotide-binding</keyword>
<dbReference type="InterPro" id="IPR027417">
    <property type="entry name" value="P-loop_NTPase"/>
</dbReference>
<dbReference type="RefSeq" id="WP_133109577.1">
    <property type="nucleotide sequence ID" value="NZ_SMNA01000012.1"/>
</dbReference>
<keyword evidence="4" id="KW-1003">Cell membrane</keyword>
<sequence length="283" mass="29963">MPGDVGLRAANAVEVADLRVRYRTPDGWFTAVSDFSLTVSSGQRVAIVGESGSGKSSVCMALAGLLPLGAAVEATTARIIETDLTARPTRAIPYQVPGVSVVFQNAMNALDPVWTVGSQLGTAIRGRGATSRARARVLAGEWLERVGIRDPARVLRARPYELSGGMRQRVMIAIALCSQPELLIADEPTSALDVTLSVDLLELITSLTADLGTTLLMITHDIGLCRAYSDRVVVMHRGRVVEQGDTEQVLAAPSADYTAALLACAPSLGQLNDHRLTTMVGVS</sequence>
<dbReference type="InterPro" id="IPR050388">
    <property type="entry name" value="ABC_Ni/Peptide_Import"/>
</dbReference>
<dbReference type="PROSITE" id="PS50893">
    <property type="entry name" value="ABC_TRANSPORTER_2"/>
    <property type="match status" value="1"/>
</dbReference>
<comment type="similarity">
    <text evidence="2">Belongs to the ABC transporter superfamily.</text>
</comment>
<accession>A0ABY2DYZ0</accession>
<evidence type="ECO:0000256" key="2">
    <source>
        <dbReference type="ARBA" id="ARBA00005417"/>
    </source>
</evidence>
<dbReference type="SMART" id="SM00382">
    <property type="entry name" value="AAA"/>
    <property type="match status" value="1"/>
</dbReference>
<dbReference type="Proteomes" id="UP000504882">
    <property type="component" value="Unassembled WGS sequence"/>
</dbReference>
<protein>
    <submittedName>
        <fullName evidence="9">ABC transporter ATP-binding protein</fullName>
    </submittedName>
</protein>
<dbReference type="InterPro" id="IPR003593">
    <property type="entry name" value="AAA+_ATPase"/>
</dbReference>
<evidence type="ECO:0000256" key="3">
    <source>
        <dbReference type="ARBA" id="ARBA00022448"/>
    </source>
</evidence>
<dbReference type="Pfam" id="PF00005">
    <property type="entry name" value="ABC_tran"/>
    <property type="match status" value="1"/>
</dbReference>
<name>A0ABY2DYZ0_9MICO</name>
<keyword evidence="10" id="KW-1185">Reference proteome</keyword>
<dbReference type="CDD" id="cd03257">
    <property type="entry name" value="ABC_NikE_OppD_transporters"/>
    <property type="match status" value="1"/>
</dbReference>
<reference evidence="9 10" key="1">
    <citation type="submission" date="2019-03" db="EMBL/GenBank/DDBJ databases">
        <title>Genomic features of bacteria from cold environments.</title>
        <authorList>
            <person name="Shen L."/>
        </authorList>
    </citation>
    <scope>NUCLEOTIDE SEQUENCE [LARGE SCALE GENOMIC DNA]</scope>
    <source>
        <strain evidence="10">T3246-1</strain>
    </source>
</reference>
<feature type="domain" description="ABC transporter" evidence="8">
    <location>
        <begin position="13"/>
        <end position="262"/>
    </location>
</feature>
<organism evidence="9 10">
    <name type="scientific">Occultella glacieicola</name>
    <dbReference type="NCBI Taxonomy" id="2518684"/>
    <lineage>
        <taxon>Bacteria</taxon>
        <taxon>Bacillati</taxon>
        <taxon>Actinomycetota</taxon>
        <taxon>Actinomycetes</taxon>
        <taxon>Micrococcales</taxon>
        <taxon>Ruaniaceae</taxon>
        <taxon>Occultella</taxon>
    </lineage>
</organism>
<dbReference type="EMBL" id="SMNA01000012">
    <property type="protein sequence ID" value="TDE89575.1"/>
    <property type="molecule type" value="Genomic_DNA"/>
</dbReference>
<evidence type="ECO:0000313" key="9">
    <source>
        <dbReference type="EMBL" id="TDE89575.1"/>
    </source>
</evidence>
<evidence type="ECO:0000313" key="10">
    <source>
        <dbReference type="Proteomes" id="UP000504882"/>
    </source>
</evidence>
<dbReference type="SUPFAM" id="SSF52540">
    <property type="entry name" value="P-loop containing nucleoside triphosphate hydrolases"/>
    <property type="match status" value="1"/>
</dbReference>
<evidence type="ECO:0000256" key="4">
    <source>
        <dbReference type="ARBA" id="ARBA00022475"/>
    </source>
</evidence>